<dbReference type="OrthoDB" id="758104at2759"/>
<dbReference type="RefSeq" id="XP_022966174.1">
    <property type="nucleotide sequence ID" value="XM_023110406.1"/>
</dbReference>
<dbReference type="GeneID" id="111465931"/>
<feature type="compositionally biased region" description="Polar residues" evidence="1">
    <location>
        <begin position="354"/>
        <end position="364"/>
    </location>
</feature>
<name>A0A6J1HSY0_CUCMA</name>
<feature type="region of interest" description="Disordered" evidence="1">
    <location>
        <begin position="134"/>
        <end position="155"/>
    </location>
</feature>
<dbReference type="RefSeq" id="XP_022966173.1">
    <property type="nucleotide sequence ID" value="XM_023110405.1"/>
</dbReference>
<proteinExistence type="predicted"/>
<dbReference type="RefSeq" id="XP_022966172.1">
    <property type="nucleotide sequence ID" value="XM_023110404.1"/>
</dbReference>
<feature type="region of interest" description="Disordered" evidence="1">
    <location>
        <begin position="344"/>
        <end position="418"/>
    </location>
</feature>
<feature type="compositionally biased region" description="Low complexity" evidence="1">
    <location>
        <begin position="301"/>
        <end position="315"/>
    </location>
</feature>
<feature type="region of interest" description="Disordered" evidence="1">
    <location>
        <begin position="269"/>
        <end position="319"/>
    </location>
</feature>
<dbReference type="PANTHER" id="PTHR47071">
    <property type="entry name" value="PROTEIN TRM32"/>
    <property type="match status" value="1"/>
</dbReference>
<reference evidence="4 5" key="1">
    <citation type="submission" date="2025-04" db="UniProtKB">
        <authorList>
            <consortium name="RefSeq"/>
        </authorList>
    </citation>
    <scope>IDENTIFICATION</scope>
    <source>
        <tissue evidence="4 5">Young leaves</tissue>
    </source>
</reference>
<organism evidence="3 6">
    <name type="scientific">Cucurbita maxima</name>
    <name type="common">Pumpkin</name>
    <name type="synonym">Winter squash</name>
    <dbReference type="NCBI Taxonomy" id="3661"/>
    <lineage>
        <taxon>Eukaryota</taxon>
        <taxon>Viridiplantae</taxon>
        <taxon>Streptophyta</taxon>
        <taxon>Embryophyta</taxon>
        <taxon>Tracheophyta</taxon>
        <taxon>Spermatophyta</taxon>
        <taxon>Magnoliopsida</taxon>
        <taxon>eudicotyledons</taxon>
        <taxon>Gunneridae</taxon>
        <taxon>Pentapetalae</taxon>
        <taxon>rosids</taxon>
        <taxon>fabids</taxon>
        <taxon>Cucurbitales</taxon>
        <taxon>Cucurbitaceae</taxon>
        <taxon>Cucurbiteae</taxon>
        <taxon>Cucurbita</taxon>
    </lineage>
</organism>
<dbReference type="KEGG" id="cmax:111465931"/>
<evidence type="ECO:0000313" key="5">
    <source>
        <dbReference type="RefSeq" id="XP_022966173.1"/>
    </source>
</evidence>
<evidence type="ECO:0000256" key="1">
    <source>
        <dbReference type="SAM" id="MobiDB-lite"/>
    </source>
</evidence>
<dbReference type="AlphaFoldDB" id="A0A6J1HSY0"/>
<sequence length="817" mass="93345">MFKMEKHARRQDSNLPFNRNIPGCFWNIFQAIDHHPWHNVKKMLPYRKHSRSKGGSKSTPYSHHGTEVPEQMNDNNTPQFCTAQSCPYNRRSGEVQVSEVMAKETSEEESIEDWKLSSNSQRRLSRTHSIHHFESSCCSPEGSTGSSRVSPQQKSGMKLVANGLKSNSLNAMDIDYFVQRKIDMKLTSCTEKCNEEVKKSKEGDDVEEVFKANRIIFAELLQGSFDDHTPRTPKNTKSSASLAKSRSFPAPGLARKGFKKLSSLQHKLTESFPKGKKSVPQPSKLVASDSPMNEDVTPCDSNSSSSHRQQPSSFSLGSNRGLKYVGWNQLVIKRFNFIRKKIRHSIKDRKKGNNQKPGKQTPTADRSRHELHDRNEAQERSEMTASEDGSGFRGYSEAASSESDNLDKEVQTKTGTASLERCSQLSEFGFNRNREEKFNKIPIRETPVKSFGRNLSMPDINLFYTLFTELPHGFSRPEKPKRGVVHFSNNVRRDENPAHRLNVEISQPLPSASSMLEQGDDNIAVDHLGSVNEDENDETAELRKQMPCLDVSNSKRHLLEIQDVDEAADEQDQEQEQEQDKLFDLEGGIVNDLEPSNDQFTEASVEALPPFETIVNHEIIDDTEKISLSFLLHSEPDRINNGNFDYMRYILQLTSLIETDHAINRPLGSSMFEGGGEEAHSYKRFELERSWEKVDQDSDHQLMIDLVYETLHNVFEKSFICFLKTFSSKSQLRPMPLGLYVLEEVREKVAWYLCLGPELDQFLDDVVERDLQKGDDWMNLESESEYVALELEDLILDDLLDEVLRLSTAYRTRSYFL</sequence>
<feature type="compositionally biased region" description="Basic and acidic residues" evidence="1">
    <location>
        <begin position="365"/>
        <end position="382"/>
    </location>
</feature>
<protein>
    <submittedName>
        <fullName evidence="4 5">Uncharacterized protein LOC111465931 isoform X1</fullName>
    </submittedName>
</protein>
<feature type="region of interest" description="Disordered" evidence="1">
    <location>
        <begin position="102"/>
        <end position="121"/>
    </location>
</feature>
<feature type="compositionally biased region" description="Polar residues" evidence="1">
    <location>
        <begin position="232"/>
        <end position="244"/>
    </location>
</feature>
<keyword evidence="3" id="KW-1185">Reference proteome</keyword>
<evidence type="ECO:0000313" key="6">
    <source>
        <dbReference type="RefSeq" id="XP_022966174.1"/>
    </source>
</evidence>
<dbReference type="Pfam" id="PF14309">
    <property type="entry name" value="DUF4378"/>
    <property type="match status" value="1"/>
</dbReference>
<feature type="compositionally biased region" description="Polar residues" evidence="1">
    <location>
        <begin position="136"/>
        <end position="155"/>
    </location>
</feature>
<dbReference type="InterPro" id="IPR025486">
    <property type="entry name" value="DUF4378"/>
</dbReference>
<feature type="domain" description="DUF4378" evidence="2">
    <location>
        <begin position="644"/>
        <end position="802"/>
    </location>
</feature>
<evidence type="ECO:0000259" key="2">
    <source>
        <dbReference type="Pfam" id="PF14309"/>
    </source>
</evidence>
<feature type="region of interest" description="Disordered" evidence="1">
    <location>
        <begin position="46"/>
        <end position="75"/>
    </location>
</feature>
<gene>
    <name evidence="4 5 6" type="primary">LOC111465931</name>
</gene>
<feature type="region of interest" description="Disordered" evidence="1">
    <location>
        <begin position="225"/>
        <end position="254"/>
    </location>
</feature>
<feature type="compositionally biased region" description="Basic residues" evidence="1">
    <location>
        <begin position="344"/>
        <end position="353"/>
    </location>
</feature>
<dbReference type="PANTHER" id="PTHR47071:SF2">
    <property type="entry name" value="PROTEIN TRM32"/>
    <property type="match status" value="1"/>
</dbReference>
<dbReference type="Proteomes" id="UP000504608">
    <property type="component" value="Unplaced"/>
</dbReference>
<evidence type="ECO:0000313" key="4">
    <source>
        <dbReference type="RefSeq" id="XP_022966172.1"/>
    </source>
</evidence>
<accession>A0A6J1HSY0</accession>
<evidence type="ECO:0000313" key="3">
    <source>
        <dbReference type="Proteomes" id="UP000504608"/>
    </source>
</evidence>
<dbReference type="InterPro" id="IPR044257">
    <property type="entry name" value="TRM32-like"/>
</dbReference>